<dbReference type="InterPro" id="IPR011009">
    <property type="entry name" value="Kinase-like_dom_sf"/>
</dbReference>
<dbReference type="KEGG" id="kfl:Kfla_1642"/>
<reference evidence="3" key="1">
    <citation type="submission" date="2009-09" db="EMBL/GenBank/DDBJ databases">
        <title>The complete genome of Kribbella flavida DSM 17836.</title>
        <authorList>
            <consortium name="US DOE Joint Genome Institute (JGI-PGF)"/>
            <person name="Lucas S."/>
            <person name="Copeland A."/>
            <person name="Lapidus A."/>
            <person name="Glavina del Rio T."/>
            <person name="Dalin E."/>
            <person name="Tice H."/>
            <person name="Bruce D."/>
            <person name="Goodwin L."/>
            <person name="Pitluck S."/>
            <person name="Kyrpides N."/>
            <person name="Mavromatis K."/>
            <person name="Ivanova N."/>
            <person name="Saunders E."/>
            <person name="Brettin T."/>
            <person name="Detter J.C."/>
            <person name="Han C."/>
            <person name="Larimer F."/>
            <person name="Land M."/>
            <person name="Hauser L."/>
            <person name="Markowitz V."/>
            <person name="Cheng J.-F."/>
            <person name="Hugenholtz P."/>
            <person name="Woyke T."/>
            <person name="Wu D."/>
            <person name="Pukall R."/>
            <person name="Klenk H.-P."/>
            <person name="Eisen J.A."/>
        </authorList>
    </citation>
    <scope>NUCLEOTIDE SEQUENCE [LARGE SCALE GENOMIC DNA]</scope>
    <source>
        <strain evidence="3">DSM 17836 / JCM 10339 / NBRC 14399</strain>
    </source>
</reference>
<evidence type="ECO:0000256" key="1">
    <source>
        <dbReference type="SAM" id="MobiDB-lite"/>
    </source>
</evidence>
<keyword evidence="2" id="KW-0808">Transferase</keyword>
<organism evidence="2 3">
    <name type="scientific">Kribbella flavida (strain DSM 17836 / JCM 10339 / NBRC 14399)</name>
    <dbReference type="NCBI Taxonomy" id="479435"/>
    <lineage>
        <taxon>Bacteria</taxon>
        <taxon>Bacillati</taxon>
        <taxon>Actinomycetota</taxon>
        <taxon>Actinomycetes</taxon>
        <taxon>Propionibacteriales</taxon>
        <taxon>Kribbellaceae</taxon>
        <taxon>Kribbella</taxon>
    </lineage>
</organism>
<reference evidence="2 3" key="2">
    <citation type="journal article" date="2010" name="Stand. Genomic Sci.">
        <title>Complete genome sequence of Kribbella flavida type strain (IFO 14399).</title>
        <authorList>
            <person name="Pukall R."/>
            <person name="Lapidus A."/>
            <person name="Glavina Del Rio T."/>
            <person name="Copeland A."/>
            <person name="Tice H."/>
            <person name="Cheng J.-F."/>
            <person name="Lucas S."/>
            <person name="Chen F."/>
            <person name="Nolan M."/>
            <person name="LaButti K."/>
            <person name="Pati A."/>
            <person name="Ivanova N."/>
            <person name="Mavrommatis K."/>
            <person name="Mikhailova N."/>
            <person name="Pitluck S."/>
            <person name="Bruce D."/>
            <person name="Goodwin L."/>
            <person name="Land M."/>
            <person name="Hauser L."/>
            <person name="Chang Y.-J."/>
            <person name="Jeffries C.D."/>
            <person name="Chen A."/>
            <person name="Palaniappan K."/>
            <person name="Chain P."/>
            <person name="Rohde M."/>
            <person name="Goeker M."/>
            <person name="Bristow J."/>
            <person name="Eisen J.A."/>
            <person name="Markowitz V."/>
            <person name="Hugenholtz P."/>
            <person name="Kyrpides N.C."/>
            <person name="Klenk H.-P."/>
            <person name="Brettin T."/>
        </authorList>
    </citation>
    <scope>NUCLEOTIDE SEQUENCE [LARGE SCALE GENOMIC DNA]</scope>
    <source>
        <strain evidence="3">DSM 17836 / JCM 10339 / NBRC 14399</strain>
    </source>
</reference>
<dbReference type="AlphaFoldDB" id="D2PMJ3"/>
<feature type="region of interest" description="Disordered" evidence="1">
    <location>
        <begin position="40"/>
        <end position="59"/>
    </location>
</feature>
<keyword evidence="3" id="KW-1185">Reference proteome</keyword>
<accession>D2PMJ3</accession>
<dbReference type="SUPFAM" id="SSF56112">
    <property type="entry name" value="Protein kinase-like (PK-like)"/>
    <property type="match status" value="1"/>
</dbReference>
<dbReference type="HOGENOM" id="CLU_065747_0_0_11"/>
<dbReference type="EMBL" id="CP001736">
    <property type="protein sequence ID" value="ADB30737.1"/>
    <property type="molecule type" value="Genomic_DNA"/>
</dbReference>
<sequence length="349" mass="38949">MKLPTPPVARTTLRHNPLNAVTASVERVTDADGRTVIRKELRRPAAPHTGPSDPWAASDNPRHWNYWRREVEVYQDPAFGRQLADTGLHLPAAEVESLDGGAVIWLEEVHGLPGSEFSLADHAALAAACGRWQARPAEPRPWTSEGFLRDYSTTRAVPWELLDDDAAWRQRLVAEHWPPGLCAAWLHLVAHRTELLDLVERLPRARCHLDLWVSNVIRRPSGELALLDWAFTGDGALGEDIGNHIPDAVFDLFWPAERMPELAETCTDSYLAGLHEAGWRGDPGQVRLAVMASGVKYAWLLPHLLGRAADESHHAYHQQADSQHLFQQRGQALTFVAGQCAEALSRVRR</sequence>
<proteinExistence type="predicted"/>
<evidence type="ECO:0000313" key="3">
    <source>
        <dbReference type="Proteomes" id="UP000007967"/>
    </source>
</evidence>
<protein>
    <submittedName>
        <fullName evidence="2">Aminoglycoside phosphotransferase</fullName>
    </submittedName>
</protein>
<name>D2PMJ3_KRIFD</name>
<dbReference type="STRING" id="479435.Kfla_1642"/>
<dbReference type="Proteomes" id="UP000007967">
    <property type="component" value="Chromosome"/>
</dbReference>
<dbReference type="RefSeq" id="WP_012919293.1">
    <property type="nucleotide sequence ID" value="NC_013729.1"/>
</dbReference>
<dbReference type="OrthoDB" id="3816435at2"/>
<dbReference type="eggNOG" id="COG0510">
    <property type="taxonomic scope" value="Bacteria"/>
</dbReference>
<gene>
    <name evidence="2" type="ordered locus">Kfla_1642</name>
</gene>
<dbReference type="GO" id="GO:0016740">
    <property type="term" value="F:transferase activity"/>
    <property type="evidence" value="ECO:0007669"/>
    <property type="project" value="UniProtKB-KW"/>
</dbReference>
<evidence type="ECO:0000313" key="2">
    <source>
        <dbReference type="EMBL" id="ADB30737.1"/>
    </source>
</evidence>